<comment type="caution">
    <text evidence="1">The sequence shown here is derived from an EMBL/GenBank/DDBJ whole genome shotgun (WGS) entry which is preliminary data.</text>
</comment>
<protein>
    <submittedName>
        <fullName evidence="1">Uncharacterized protein</fullName>
    </submittedName>
</protein>
<reference evidence="1 2" key="1">
    <citation type="journal article" date="2015" name="Nature">
        <title>rRNA introns, odd ribosomes, and small enigmatic genomes across a large radiation of phyla.</title>
        <authorList>
            <person name="Brown C.T."/>
            <person name="Hug L.A."/>
            <person name="Thomas B.C."/>
            <person name="Sharon I."/>
            <person name="Castelle C.J."/>
            <person name="Singh A."/>
            <person name="Wilkins M.J."/>
            <person name="Williams K.H."/>
            <person name="Banfield J.F."/>
        </authorList>
    </citation>
    <scope>NUCLEOTIDE SEQUENCE [LARGE SCALE GENOMIC DNA]</scope>
</reference>
<name>A0A0G0P673_9BACT</name>
<proteinExistence type="predicted"/>
<organism evidence="1 2">
    <name type="scientific">Candidatus Yanofskybacteria bacterium GW2011_GWD2_39_48</name>
    <dbReference type="NCBI Taxonomy" id="1619031"/>
    <lineage>
        <taxon>Bacteria</taxon>
        <taxon>Candidatus Yanofskyibacteriota</taxon>
    </lineage>
</organism>
<gene>
    <name evidence="1" type="ORF">UT53_C0009G0038</name>
</gene>
<evidence type="ECO:0000313" key="2">
    <source>
        <dbReference type="Proteomes" id="UP000034764"/>
    </source>
</evidence>
<dbReference type="EMBL" id="LBXD01000009">
    <property type="protein sequence ID" value="KKR23744.1"/>
    <property type="molecule type" value="Genomic_DNA"/>
</dbReference>
<accession>A0A0G0P673</accession>
<evidence type="ECO:0000313" key="1">
    <source>
        <dbReference type="EMBL" id="KKR23744.1"/>
    </source>
</evidence>
<dbReference type="AlphaFoldDB" id="A0A0G0P673"/>
<dbReference type="Proteomes" id="UP000034764">
    <property type="component" value="Unassembled WGS sequence"/>
</dbReference>
<sequence length="117" mass="13403">MTKRHSPHKKHMEHPLAIKFSNSILDQLDELVKDTQPVLETEKGSLFYSDKLPLVAIKIKIPISQYLDFIKSQDHDVRPRLANVVPVSNRNFEIVINTPLVVVGEQIEIEGRKVILI</sequence>